<name>A0A809S5S3_9BACT</name>
<reference evidence="3" key="1">
    <citation type="journal article" name="DNA Res.">
        <title>The physiological potential of anammox bacteria as revealed by their core genome structure.</title>
        <authorList>
            <person name="Okubo T."/>
            <person name="Toyoda A."/>
            <person name="Fukuhara K."/>
            <person name="Uchiyama I."/>
            <person name="Harigaya Y."/>
            <person name="Kuroiwa M."/>
            <person name="Suzuki T."/>
            <person name="Murakami Y."/>
            <person name="Suwa Y."/>
            <person name="Takami H."/>
        </authorList>
    </citation>
    <scope>NUCLEOTIDE SEQUENCE</scope>
    <source>
        <strain evidence="3">317325-2</strain>
    </source>
</reference>
<evidence type="ECO:0000313" key="3">
    <source>
        <dbReference type="EMBL" id="BBO24306.1"/>
    </source>
</evidence>
<dbReference type="InterPro" id="IPR028994">
    <property type="entry name" value="Integrin_alpha_N"/>
</dbReference>
<gene>
    <name evidence="3" type="ORF">NPRO_19010</name>
</gene>
<dbReference type="KEGG" id="npy:NPRO_19010"/>
<organism evidence="3 4">
    <name type="scientific">Candidatus Nitrosymbiomonas proteolyticus</name>
    <dbReference type="NCBI Taxonomy" id="2608984"/>
    <lineage>
        <taxon>Bacteria</taxon>
        <taxon>Bacillati</taxon>
        <taxon>Armatimonadota</taxon>
        <taxon>Armatimonadota incertae sedis</taxon>
        <taxon>Candidatus Nitrosymbiomonas</taxon>
    </lineage>
</organism>
<feature type="chain" id="PRO_5035303800" description="FG-GAP repeat protein" evidence="2">
    <location>
        <begin position="21"/>
        <end position="943"/>
    </location>
</feature>
<protein>
    <recommendedName>
        <fullName evidence="5">FG-GAP repeat protein</fullName>
    </recommendedName>
</protein>
<dbReference type="AlphaFoldDB" id="A0A809S5S3"/>
<proteinExistence type="predicted"/>
<evidence type="ECO:0000256" key="1">
    <source>
        <dbReference type="ARBA" id="ARBA00022729"/>
    </source>
</evidence>
<dbReference type="InterPro" id="IPR024079">
    <property type="entry name" value="MetalloPept_cat_dom_sf"/>
</dbReference>
<dbReference type="Pfam" id="PF13517">
    <property type="entry name" value="FG-GAP_3"/>
    <property type="match status" value="1"/>
</dbReference>
<dbReference type="InterPro" id="IPR013517">
    <property type="entry name" value="FG-GAP"/>
</dbReference>
<dbReference type="GO" id="GO:0008237">
    <property type="term" value="F:metallopeptidase activity"/>
    <property type="evidence" value="ECO:0007669"/>
    <property type="project" value="InterPro"/>
</dbReference>
<dbReference type="SUPFAM" id="SSF69318">
    <property type="entry name" value="Integrin alpha N-terminal domain"/>
    <property type="match status" value="1"/>
</dbReference>
<dbReference type="Gene3D" id="3.40.390.10">
    <property type="entry name" value="Collagenase (Catalytic Domain)"/>
    <property type="match status" value="1"/>
</dbReference>
<feature type="signal peptide" evidence="2">
    <location>
        <begin position="1"/>
        <end position="20"/>
    </location>
</feature>
<dbReference type="Proteomes" id="UP000662873">
    <property type="component" value="Chromosome"/>
</dbReference>
<sequence>MLAYFCLAIGWVTPTASVFAPAVPWALNFAAPPRIPLVGDVNADGLADLICVYPEGDCIIDVSLNVEGQKPSFGFQARTGWGKNCQAAVSGDFDGDGKADVLGLFDGSELVLASDFGDRKFRSSAPWASLPKNVSSPDMSWLQAGEVLLVRSRGAEEGFTIRLKDRKVDRVRLPQCLWIAGPSEAPPGGNGAFRPGWLLELGGTLRYEGRELAKLNPVPATGRPTAQGKLAAIGGSVFDSSKPDAGQPIPLVSNLPLSPSHYFFADMDADGDDDLVEYRYGVEPHTAFAVVVYRRISPGEKDSDCDGIPNEREMALGTDPFDPDTDRDGLLDGWEIRSHRGLDFKALGCDPLQVDIVCMLSRFDNLDEGLAKSEIQRAVEYFASLPATNKNQKKGWKLHPIWINVLEKDDQKLPWQSLRDKYLPPNWRGMAHWMQLNPYGGGQADQLGDGGGSGGGKNTLFATFVHELGHQIGLDHQGFWRPSHCPIYRSLMNYAYSYSLEDDPLKIGFSFGEFRGLELREGDLDEELPLPYEKVRFLEKGPYRYRLKENGSTTLIDWNWNGAFGEKHIQADINYAYSTSAGLRDTVGKTMAAPWWIVAKGSAYLLSARHAKNADPPKSPDISEVRPGGLYLRRLESPTKWSQEWTIESEDVIGDPVGAEWGEELLFVYQTPLGVALRTAAIKDGTLILRHRRVLNLDKRLVPTVGRFRGRPIVFLWSPITQEVQYIELPDRPLRGDYALPPTKSLGLKSTIAPGLVEDPLRNELVVGLAQDQDAERKSRWQIRRYDLRPEGLAQVGELEWVGGAEGRAAGNARCTLLFDASPNAGESGRVLFFSVGLRGADSPWACGYVAMQVADKTAFGGWLVKRYYDEWTQSRSSIAAAWWEGEILYAYRWVDGGQGVTDNNLHVGYRGSGIDREPMGDHDDLAFLSGFGIQHSIKWMNP</sequence>
<accession>A0A809S5S3</accession>
<evidence type="ECO:0000256" key="2">
    <source>
        <dbReference type="SAM" id="SignalP"/>
    </source>
</evidence>
<evidence type="ECO:0000313" key="4">
    <source>
        <dbReference type="Proteomes" id="UP000662873"/>
    </source>
</evidence>
<dbReference type="SUPFAM" id="SSF55486">
    <property type="entry name" value="Metalloproteases ('zincins'), catalytic domain"/>
    <property type="match status" value="2"/>
</dbReference>
<keyword evidence="1 2" id="KW-0732">Signal</keyword>
<dbReference type="EMBL" id="AP021858">
    <property type="protein sequence ID" value="BBO24306.1"/>
    <property type="molecule type" value="Genomic_DNA"/>
</dbReference>
<evidence type="ECO:0008006" key="5">
    <source>
        <dbReference type="Google" id="ProtNLM"/>
    </source>
</evidence>